<dbReference type="GO" id="GO:0000727">
    <property type="term" value="P:double-strand break repair via break-induced replication"/>
    <property type="evidence" value="ECO:0007669"/>
    <property type="project" value="TreeGrafter"/>
</dbReference>
<dbReference type="GO" id="GO:1902977">
    <property type="term" value="P:mitotic DNA replication preinitiation complex assembly"/>
    <property type="evidence" value="ECO:0007669"/>
    <property type="project" value="TreeGrafter"/>
</dbReference>
<evidence type="ECO:0000256" key="4">
    <source>
        <dbReference type="ARBA" id="ARBA00023242"/>
    </source>
</evidence>
<dbReference type="GO" id="GO:0003688">
    <property type="term" value="F:DNA replication origin binding"/>
    <property type="evidence" value="ECO:0007669"/>
    <property type="project" value="TreeGrafter"/>
</dbReference>
<evidence type="ECO:0000256" key="2">
    <source>
        <dbReference type="ARBA" id="ARBA00010727"/>
    </source>
</evidence>
<comment type="caution">
    <text evidence="7">The sequence shown here is derived from an EMBL/GenBank/DDBJ whole genome shotgun (WGS) entry which is preliminary data.</text>
</comment>
<reference evidence="7" key="1">
    <citation type="submission" date="2017-12" db="EMBL/GenBank/DDBJ databases">
        <title>High-resolution comparative analysis of great ape genomes.</title>
        <authorList>
            <person name="Pollen A."/>
            <person name="Hastie A."/>
            <person name="Hormozdiari F."/>
            <person name="Dougherty M."/>
            <person name="Liu R."/>
            <person name="Chaisson M."/>
            <person name="Hoppe E."/>
            <person name="Hill C."/>
            <person name="Pang A."/>
            <person name="Hillier L."/>
            <person name="Baker C."/>
            <person name="Armstrong J."/>
            <person name="Shendure J."/>
            <person name="Paten B."/>
            <person name="Wilson R."/>
            <person name="Chao H."/>
            <person name="Schneider V."/>
            <person name="Ventura M."/>
            <person name="Kronenberg Z."/>
            <person name="Murali S."/>
            <person name="Gordon D."/>
            <person name="Cantsilieris S."/>
            <person name="Munson K."/>
            <person name="Nelson B."/>
            <person name="Raja A."/>
            <person name="Underwood J."/>
            <person name="Diekhans M."/>
            <person name="Fiddes I."/>
            <person name="Haussler D."/>
            <person name="Eichler E."/>
        </authorList>
    </citation>
    <scope>NUCLEOTIDE SEQUENCE [LARGE SCALE GENOMIC DNA]</scope>
    <source>
        <strain evidence="7">Susie</strain>
    </source>
</reference>
<dbReference type="AlphaFoldDB" id="A0A2J8RBK4"/>
<evidence type="ECO:0000256" key="3">
    <source>
        <dbReference type="ARBA" id="ARBA00022705"/>
    </source>
</evidence>
<proteinExistence type="inferred from homology"/>
<evidence type="ECO:0000256" key="1">
    <source>
        <dbReference type="ARBA" id="ARBA00004123"/>
    </source>
</evidence>
<dbReference type="GO" id="GO:0031261">
    <property type="term" value="C:DNA replication preinitiation complex"/>
    <property type="evidence" value="ECO:0007669"/>
    <property type="project" value="TreeGrafter"/>
</dbReference>
<protein>
    <submittedName>
        <fullName evidence="7">CDC45 isoform 10</fullName>
    </submittedName>
</protein>
<comment type="subcellular location">
    <subcellularLocation>
        <location evidence="1">Nucleus</location>
    </subcellularLocation>
</comment>
<keyword evidence="3" id="KW-0235">DNA replication</keyword>
<dbReference type="PANTHER" id="PTHR10507">
    <property type="entry name" value="CDC45-RELATED PROTEIN"/>
    <property type="match status" value="1"/>
</dbReference>
<dbReference type="GO" id="GO:0003697">
    <property type="term" value="F:single-stranded DNA binding"/>
    <property type="evidence" value="ECO:0007669"/>
    <property type="project" value="TreeGrafter"/>
</dbReference>
<dbReference type="GO" id="GO:0006270">
    <property type="term" value="P:DNA replication initiation"/>
    <property type="evidence" value="ECO:0007669"/>
    <property type="project" value="InterPro"/>
</dbReference>
<evidence type="ECO:0000256" key="6">
    <source>
        <dbReference type="SAM" id="MobiDB-lite"/>
    </source>
</evidence>
<dbReference type="PANTHER" id="PTHR10507:SF0">
    <property type="entry name" value="CELL DIVISION CONTROL PROTEIN 45 HOMOLOG"/>
    <property type="match status" value="1"/>
</dbReference>
<dbReference type="InterPro" id="IPR003874">
    <property type="entry name" value="CDC45"/>
</dbReference>
<keyword evidence="5" id="KW-0131">Cell cycle</keyword>
<gene>
    <name evidence="7" type="ORF">CR201_G0052089</name>
</gene>
<dbReference type="EMBL" id="NDHI03003715">
    <property type="protein sequence ID" value="PNJ05875.1"/>
    <property type="molecule type" value="Genomic_DNA"/>
</dbReference>
<sequence length="95" mass="11531">DEDTIFFVCDTHRPVNVVNVYNDTQIKLLIKQDDDLEVPAYEDIFRDEEEDEEHLGNDSDGSEPSEKRTRLEEEIVERTMRRRQRREWEARRIIH</sequence>
<feature type="compositionally biased region" description="Basic and acidic residues" evidence="6">
    <location>
        <begin position="64"/>
        <end position="73"/>
    </location>
</feature>
<name>A0A2J8RBK4_PONAB</name>
<comment type="similarity">
    <text evidence="2">Belongs to the CDC45 family.</text>
</comment>
<dbReference type="GO" id="GO:0003682">
    <property type="term" value="F:chromatin binding"/>
    <property type="evidence" value="ECO:0007669"/>
    <property type="project" value="TreeGrafter"/>
</dbReference>
<evidence type="ECO:0000313" key="7">
    <source>
        <dbReference type="EMBL" id="PNJ05875.1"/>
    </source>
</evidence>
<keyword evidence="4" id="KW-0539">Nucleus</keyword>
<feature type="non-terminal residue" evidence="7">
    <location>
        <position position="1"/>
    </location>
</feature>
<evidence type="ECO:0000256" key="5">
    <source>
        <dbReference type="ARBA" id="ARBA00023306"/>
    </source>
</evidence>
<organism evidence="7">
    <name type="scientific">Pongo abelii</name>
    <name type="common">Sumatran orangutan</name>
    <name type="synonym">Pongo pygmaeus abelii</name>
    <dbReference type="NCBI Taxonomy" id="9601"/>
    <lineage>
        <taxon>Eukaryota</taxon>
        <taxon>Metazoa</taxon>
        <taxon>Chordata</taxon>
        <taxon>Craniata</taxon>
        <taxon>Vertebrata</taxon>
        <taxon>Euteleostomi</taxon>
        <taxon>Mammalia</taxon>
        <taxon>Eutheria</taxon>
        <taxon>Euarchontoglires</taxon>
        <taxon>Primates</taxon>
        <taxon>Haplorrhini</taxon>
        <taxon>Catarrhini</taxon>
        <taxon>Hominidae</taxon>
        <taxon>Pongo</taxon>
    </lineage>
</organism>
<feature type="region of interest" description="Disordered" evidence="6">
    <location>
        <begin position="47"/>
        <end position="73"/>
    </location>
</feature>
<accession>A0A2J8RBK4</accession>